<sequence length="73" mass="8632">MLFLWRPPVIILFLMAQGLELNPKLVDFKWPFFSNLGSSRMRCCNFFVCLYLPRSLFCFNVCEGAYVFNLKLI</sequence>
<dbReference type="AlphaFoldDB" id="A0AAN9QX83"/>
<reference evidence="1 2" key="1">
    <citation type="submission" date="2024-01" db="EMBL/GenBank/DDBJ databases">
        <title>The genomes of 5 underutilized Papilionoideae crops provide insights into root nodulation and disease resistanc.</title>
        <authorList>
            <person name="Jiang F."/>
        </authorList>
    </citation>
    <scope>NUCLEOTIDE SEQUENCE [LARGE SCALE GENOMIC DNA]</scope>
    <source>
        <strain evidence="1">LVBAO_FW01</strain>
        <tissue evidence="1">Leaves</tissue>
    </source>
</reference>
<organism evidence="1 2">
    <name type="scientific">Canavalia gladiata</name>
    <name type="common">Sword bean</name>
    <name type="synonym">Dolichos gladiatus</name>
    <dbReference type="NCBI Taxonomy" id="3824"/>
    <lineage>
        <taxon>Eukaryota</taxon>
        <taxon>Viridiplantae</taxon>
        <taxon>Streptophyta</taxon>
        <taxon>Embryophyta</taxon>
        <taxon>Tracheophyta</taxon>
        <taxon>Spermatophyta</taxon>
        <taxon>Magnoliopsida</taxon>
        <taxon>eudicotyledons</taxon>
        <taxon>Gunneridae</taxon>
        <taxon>Pentapetalae</taxon>
        <taxon>rosids</taxon>
        <taxon>fabids</taxon>
        <taxon>Fabales</taxon>
        <taxon>Fabaceae</taxon>
        <taxon>Papilionoideae</taxon>
        <taxon>50 kb inversion clade</taxon>
        <taxon>NPAAA clade</taxon>
        <taxon>indigoferoid/millettioid clade</taxon>
        <taxon>Phaseoleae</taxon>
        <taxon>Canavalia</taxon>
    </lineage>
</organism>
<gene>
    <name evidence="1" type="ORF">VNO77_10612</name>
</gene>
<comment type="caution">
    <text evidence="1">The sequence shown here is derived from an EMBL/GenBank/DDBJ whole genome shotgun (WGS) entry which is preliminary data.</text>
</comment>
<accession>A0AAN9QX83</accession>
<name>A0AAN9QX83_CANGL</name>
<evidence type="ECO:0000313" key="1">
    <source>
        <dbReference type="EMBL" id="KAK7351287.1"/>
    </source>
</evidence>
<evidence type="ECO:0000313" key="2">
    <source>
        <dbReference type="Proteomes" id="UP001367508"/>
    </source>
</evidence>
<dbReference type="Proteomes" id="UP001367508">
    <property type="component" value="Unassembled WGS sequence"/>
</dbReference>
<dbReference type="EMBL" id="JAYMYQ010000002">
    <property type="protein sequence ID" value="KAK7351287.1"/>
    <property type="molecule type" value="Genomic_DNA"/>
</dbReference>
<protein>
    <submittedName>
        <fullName evidence="1">Uncharacterized protein</fullName>
    </submittedName>
</protein>
<proteinExistence type="predicted"/>
<keyword evidence="2" id="KW-1185">Reference proteome</keyword>